<dbReference type="GO" id="GO:0005524">
    <property type="term" value="F:ATP binding"/>
    <property type="evidence" value="ECO:0007669"/>
    <property type="project" value="UniProtKB-UniRule"/>
</dbReference>
<dbReference type="EC" id="7.1.2.2" evidence="12"/>
<proteinExistence type="inferred from homology"/>
<dbReference type="PANTHER" id="PTHR48082">
    <property type="entry name" value="ATP SYNTHASE SUBUNIT ALPHA, MITOCHONDRIAL"/>
    <property type="match status" value="1"/>
</dbReference>
<dbReference type="SUPFAM" id="SSF50615">
    <property type="entry name" value="N-terminal domain of alpha and beta subunits of F1 ATP synthase"/>
    <property type="match status" value="1"/>
</dbReference>
<dbReference type="NCBIfam" id="TIGR00962">
    <property type="entry name" value="atpA"/>
    <property type="match status" value="1"/>
</dbReference>
<keyword evidence="4 12" id="KW-1003">Cell membrane</keyword>
<evidence type="ECO:0000256" key="2">
    <source>
        <dbReference type="ARBA" id="ARBA00008936"/>
    </source>
</evidence>
<sequence>MAELTIRPDEIRNALERFVQSYEPEAAARDEVGTVVDSGDGIAHVEGLPSAMANELLEFEDGTRGLALNLDVREIGAVVLGDFSKIEEGQKVRRTGEVLSVPVGDGFLGRVVDALGNPLDGKGAIESAERRALELQAPTVVQRQSVGEPLQTGIKAIDAMTPIGRGQRQLVIGDRQTGKTTICIDTIINQKENWLSGDEKKQVRCIYVAIGQKGSTIANVRRTLEEAGALEYTTIVAAPASDPSGYKYIAPYTGSAIGQHWMYQGKHVLIVFDDLSKQAEAYRAISLLLRRPPGREAYPGDVFYLHSRLLERCAKLSDDMGAGSMTGLPIIETKGNDVSAFIPTNVISITDGQCFLETDLFNQGVRPAINVGVSVSRVGGSAQVKAMRKVAGTLRLALSQYRDLEAFAAFASDLDAASRAQLERGARLVELLKQPQYSPYPVEKQVVSVWSGTTGQLDDVPVADIKRFEAEFLDYVERNAGDLLAAIRETGQLSDDALEALESGITDFKKEFQVSEGGTLVEDEPATPIDEGAVGQETIKATTVTKKA</sequence>
<evidence type="ECO:0000256" key="12">
    <source>
        <dbReference type="HAMAP-Rule" id="MF_01346"/>
    </source>
</evidence>
<dbReference type="CDD" id="cd01132">
    <property type="entry name" value="F1-ATPase_alpha_CD"/>
    <property type="match status" value="1"/>
</dbReference>
<dbReference type="InterPro" id="IPR023366">
    <property type="entry name" value="ATP_synth_asu-like_sf"/>
</dbReference>
<dbReference type="FunFam" id="1.20.150.20:FF:000001">
    <property type="entry name" value="ATP synthase subunit alpha"/>
    <property type="match status" value="1"/>
</dbReference>
<comment type="function">
    <text evidence="12">Produces ATP from ADP in the presence of a proton gradient across the membrane. The alpha chain is a regulatory subunit.</text>
</comment>
<dbReference type="PANTHER" id="PTHR48082:SF2">
    <property type="entry name" value="ATP SYNTHASE SUBUNIT ALPHA, MITOCHONDRIAL"/>
    <property type="match status" value="1"/>
</dbReference>
<evidence type="ECO:0000313" key="16">
    <source>
        <dbReference type="EMBL" id="RAY15761.1"/>
    </source>
</evidence>
<dbReference type="GO" id="GO:0005886">
    <property type="term" value="C:plasma membrane"/>
    <property type="evidence" value="ECO:0007669"/>
    <property type="project" value="UniProtKB-SubCell"/>
</dbReference>
<dbReference type="PROSITE" id="PS00152">
    <property type="entry name" value="ATPASE_ALPHA_BETA"/>
    <property type="match status" value="1"/>
</dbReference>
<dbReference type="InterPro" id="IPR004100">
    <property type="entry name" value="ATPase_F1/V1/A1_a/bsu_N"/>
</dbReference>
<dbReference type="GO" id="GO:0043531">
    <property type="term" value="F:ADP binding"/>
    <property type="evidence" value="ECO:0007669"/>
    <property type="project" value="TreeGrafter"/>
</dbReference>
<feature type="binding site" evidence="12">
    <location>
        <begin position="173"/>
        <end position="180"/>
    </location>
    <ligand>
        <name>ATP</name>
        <dbReference type="ChEBI" id="CHEBI:30616"/>
    </ligand>
</feature>
<keyword evidence="16" id="KW-0378">Hydrolase</keyword>
<keyword evidence="8 12" id="KW-0406">Ion transport</keyword>
<comment type="similarity">
    <text evidence="2 12">Belongs to the ATPase alpha/beta chains family.</text>
</comment>
<evidence type="ECO:0000256" key="11">
    <source>
        <dbReference type="ARBA" id="ARBA00023310"/>
    </source>
</evidence>
<dbReference type="SUPFAM" id="SSF52540">
    <property type="entry name" value="P-loop containing nucleoside triphosphate hydrolases"/>
    <property type="match status" value="1"/>
</dbReference>
<dbReference type="GO" id="GO:0016787">
    <property type="term" value="F:hydrolase activity"/>
    <property type="evidence" value="ECO:0007669"/>
    <property type="project" value="UniProtKB-KW"/>
</dbReference>
<evidence type="ECO:0000259" key="14">
    <source>
        <dbReference type="Pfam" id="PF00306"/>
    </source>
</evidence>
<keyword evidence="9 12" id="KW-0472">Membrane</keyword>
<keyword evidence="17" id="KW-1185">Reference proteome</keyword>
<keyword evidence="7 12" id="KW-1278">Translocase</keyword>
<gene>
    <name evidence="12" type="primary">atpA</name>
    <name evidence="16" type="ORF">DPM19_08270</name>
</gene>
<comment type="caution">
    <text evidence="16">The sequence shown here is derived from an EMBL/GenBank/DDBJ whole genome shotgun (WGS) entry which is preliminary data.</text>
</comment>
<reference evidence="16 17" key="1">
    <citation type="submission" date="2018-06" db="EMBL/GenBank/DDBJ databases">
        <title>Actinomadura craniellae sp. nov. isolated from marine sponge Craniella sp.</title>
        <authorList>
            <person name="Li L."/>
            <person name="Xu Q.H."/>
            <person name="Lin H.W."/>
            <person name="Lu Y.H."/>
        </authorList>
    </citation>
    <scope>NUCLEOTIDE SEQUENCE [LARGE SCALE GENOMIC DNA]</scope>
    <source>
        <strain evidence="16 17">LHW63021</strain>
    </source>
</reference>
<dbReference type="InterPro" id="IPR005294">
    <property type="entry name" value="ATP_synth_F1_asu"/>
</dbReference>
<dbReference type="InterPro" id="IPR000194">
    <property type="entry name" value="ATPase_F1/V1/A1_a/bsu_nucl-bd"/>
</dbReference>
<evidence type="ECO:0000256" key="10">
    <source>
        <dbReference type="ARBA" id="ARBA00023196"/>
    </source>
</evidence>
<protein>
    <recommendedName>
        <fullName evidence="12">ATP synthase subunit alpha</fullName>
        <ecNumber evidence="12">7.1.2.2</ecNumber>
    </recommendedName>
    <alternativeName>
        <fullName evidence="12">ATP synthase F1 sector subunit alpha</fullName>
    </alternativeName>
    <alternativeName>
        <fullName evidence="12">F-ATPase subunit alpha</fullName>
    </alternativeName>
</protein>
<dbReference type="Gene3D" id="2.40.30.20">
    <property type="match status" value="1"/>
</dbReference>
<dbReference type="Pfam" id="PF00306">
    <property type="entry name" value="ATP-synt_ab_C"/>
    <property type="match status" value="1"/>
</dbReference>
<evidence type="ECO:0000256" key="6">
    <source>
        <dbReference type="ARBA" id="ARBA00022840"/>
    </source>
</evidence>
<evidence type="ECO:0000259" key="13">
    <source>
        <dbReference type="Pfam" id="PF00006"/>
    </source>
</evidence>
<accession>A0A365H9K1</accession>
<evidence type="ECO:0000256" key="5">
    <source>
        <dbReference type="ARBA" id="ARBA00022741"/>
    </source>
</evidence>
<dbReference type="Pfam" id="PF02874">
    <property type="entry name" value="ATP-synt_ab_N"/>
    <property type="match status" value="1"/>
</dbReference>
<evidence type="ECO:0000256" key="3">
    <source>
        <dbReference type="ARBA" id="ARBA00022448"/>
    </source>
</evidence>
<keyword evidence="12" id="KW-0375">Hydrogen ion transport</keyword>
<dbReference type="HAMAP" id="MF_01346">
    <property type="entry name" value="ATP_synth_alpha_bact"/>
    <property type="match status" value="1"/>
</dbReference>
<evidence type="ECO:0000259" key="15">
    <source>
        <dbReference type="Pfam" id="PF02874"/>
    </source>
</evidence>
<dbReference type="GO" id="GO:0046933">
    <property type="term" value="F:proton-transporting ATP synthase activity, rotational mechanism"/>
    <property type="evidence" value="ECO:0007669"/>
    <property type="project" value="UniProtKB-UniRule"/>
</dbReference>
<dbReference type="InterPro" id="IPR033732">
    <property type="entry name" value="ATP_synth_F1_a_nt-bd_dom"/>
</dbReference>
<dbReference type="InterPro" id="IPR036121">
    <property type="entry name" value="ATPase_F1/V1/A1_a/bsu_N_sf"/>
</dbReference>
<keyword evidence="10 12" id="KW-0139">CF(1)</keyword>
<keyword evidence="3 12" id="KW-0813">Transport</keyword>
<keyword evidence="5 12" id="KW-0547">Nucleotide-binding</keyword>
<dbReference type="CDD" id="cd18113">
    <property type="entry name" value="ATP-synt_F1_alpha_C"/>
    <property type="match status" value="1"/>
</dbReference>
<evidence type="ECO:0000256" key="7">
    <source>
        <dbReference type="ARBA" id="ARBA00022967"/>
    </source>
</evidence>
<dbReference type="EMBL" id="QLYX01000003">
    <property type="protein sequence ID" value="RAY15761.1"/>
    <property type="molecule type" value="Genomic_DNA"/>
</dbReference>
<keyword evidence="6 12" id="KW-0067">ATP-binding</keyword>
<comment type="subcellular location">
    <subcellularLocation>
        <location evidence="12">Cell membrane</location>
        <topology evidence="12">Peripheral membrane protein</topology>
    </subcellularLocation>
    <subcellularLocation>
        <location evidence="1">Membrane</location>
    </subcellularLocation>
</comment>
<feature type="domain" description="ATPase F1/V1/A1 complex alpha/beta subunit N-terminal" evidence="15">
    <location>
        <begin position="31"/>
        <end position="96"/>
    </location>
</feature>
<dbReference type="Gene3D" id="1.20.150.20">
    <property type="entry name" value="ATP synthase alpha/beta chain, C-terminal domain"/>
    <property type="match status" value="1"/>
</dbReference>
<evidence type="ECO:0000256" key="4">
    <source>
        <dbReference type="ARBA" id="ARBA00022475"/>
    </source>
</evidence>
<dbReference type="InterPro" id="IPR020003">
    <property type="entry name" value="ATPase_a/bsu_AS"/>
</dbReference>
<dbReference type="FunFam" id="3.40.50.300:FF:000002">
    <property type="entry name" value="ATP synthase subunit alpha"/>
    <property type="match status" value="1"/>
</dbReference>
<dbReference type="CDD" id="cd18116">
    <property type="entry name" value="ATP-synt_F1_alpha_N"/>
    <property type="match status" value="1"/>
</dbReference>
<evidence type="ECO:0000256" key="9">
    <source>
        <dbReference type="ARBA" id="ARBA00023136"/>
    </source>
</evidence>
<name>A0A365H9K1_9ACTN</name>
<evidence type="ECO:0000256" key="1">
    <source>
        <dbReference type="ARBA" id="ARBA00004370"/>
    </source>
</evidence>
<dbReference type="Proteomes" id="UP000251891">
    <property type="component" value="Unassembled WGS sequence"/>
</dbReference>
<dbReference type="Gene3D" id="3.40.50.300">
    <property type="entry name" value="P-loop containing nucleotide triphosphate hydrolases"/>
    <property type="match status" value="1"/>
</dbReference>
<comment type="catalytic activity">
    <reaction evidence="12">
        <text>ATP + H2O + 4 H(+)(in) = ADP + phosphate + 5 H(+)(out)</text>
        <dbReference type="Rhea" id="RHEA:57720"/>
        <dbReference type="ChEBI" id="CHEBI:15377"/>
        <dbReference type="ChEBI" id="CHEBI:15378"/>
        <dbReference type="ChEBI" id="CHEBI:30616"/>
        <dbReference type="ChEBI" id="CHEBI:43474"/>
        <dbReference type="ChEBI" id="CHEBI:456216"/>
        <dbReference type="EC" id="7.1.2.2"/>
    </reaction>
</comment>
<dbReference type="NCBIfam" id="NF009884">
    <property type="entry name" value="PRK13343.1"/>
    <property type="match status" value="1"/>
</dbReference>
<feature type="domain" description="ATPase F1/V1/A1 complex alpha/beta subunit nucleotide-binding" evidence="13">
    <location>
        <begin position="153"/>
        <end position="376"/>
    </location>
</feature>
<evidence type="ECO:0000313" key="17">
    <source>
        <dbReference type="Proteomes" id="UP000251891"/>
    </source>
</evidence>
<dbReference type="OrthoDB" id="9803053at2"/>
<dbReference type="AlphaFoldDB" id="A0A365H9K1"/>
<dbReference type="SUPFAM" id="SSF47917">
    <property type="entry name" value="C-terminal domain of alpha and beta subunits of F1 ATP synthase"/>
    <property type="match status" value="1"/>
</dbReference>
<dbReference type="RefSeq" id="WP_111864362.1">
    <property type="nucleotide sequence ID" value="NZ_QLYX01000003.1"/>
</dbReference>
<dbReference type="Pfam" id="PF00006">
    <property type="entry name" value="ATP-synt_ab"/>
    <property type="match status" value="1"/>
</dbReference>
<feature type="site" description="Required for activity" evidence="12">
    <location>
        <position position="374"/>
    </location>
</feature>
<feature type="domain" description="ATP synthase alpha subunit C-terminal" evidence="14">
    <location>
        <begin position="383"/>
        <end position="508"/>
    </location>
</feature>
<dbReference type="GO" id="GO:0045259">
    <property type="term" value="C:proton-transporting ATP synthase complex"/>
    <property type="evidence" value="ECO:0007669"/>
    <property type="project" value="UniProtKB-KW"/>
</dbReference>
<dbReference type="InterPro" id="IPR038376">
    <property type="entry name" value="ATP_synth_asu_C_sf"/>
</dbReference>
<dbReference type="InterPro" id="IPR000793">
    <property type="entry name" value="ATP_synth_asu_C"/>
</dbReference>
<keyword evidence="11 12" id="KW-0066">ATP synthesis</keyword>
<evidence type="ECO:0000256" key="8">
    <source>
        <dbReference type="ARBA" id="ARBA00023065"/>
    </source>
</evidence>
<dbReference type="InterPro" id="IPR027417">
    <property type="entry name" value="P-loop_NTPase"/>
</dbReference>
<organism evidence="16 17">
    <name type="scientific">Actinomadura craniellae</name>
    <dbReference type="NCBI Taxonomy" id="2231787"/>
    <lineage>
        <taxon>Bacteria</taxon>
        <taxon>Bacillati</taxon>
        <taxon>Actinomycetota</taxon>
        <taxon>Actinomycetes</taxon>
        <taxon>Streptosporangiales</taxon>
        <taxon>Thermomonosporaceae</taxon>
        <taxon>Actinomadura</taxon>
    </lineage>
</organism>